<dbReference type="PANTHER" id="PTHR35789:SF1">
    <property type="entry name" value="SPORE GERMINATION PROTEIN B3"/>
    <property type="match status" value="1"/>
</dbReference>
<evidence type="ECO:0000256" key="7">
    <source>
        <dbReference type="ARBA" id="ARBA00023288"/>
    </source>
</evidence>
<evidence type="ECO:0000259" key="10">
    <source>
        <dbReference type="Pfam" id="PF25198"/>
    </source>
</evidence>
<evidence type="ECO:0000256" key="6">
    <source>
        <dbReference type="ARBA" id="ARBA00023139"/>
    </source>
</evidence>
<evidence type="ECO:0000256" key="2">
    <source>
        <dbReference type="ARBA" id="ARBA00007886"/>
    </source>
</evidence>
<dbReference type="InterPro" id="IPR046953">
    <property type="entry name" value="Spore_GerAC-like_C"/>
</dbReference>
<comment type="subcellular location">
    <subcellularLocation>
        <location evidence="1">Membrane</location>
        <topology evidence="1">Lipid-anchor</topology>
    </subcellularLocation>
</comment>
<keyword evidence="4 8" id="KW-0732">Signal</keyword>
<sequence>MKTLSKVLSALLSAVMLISLSGCWNYSEIDDMNIVAGVAIDKNKKENNLQLTVEMVDTQEGMQQSQASFKMISLSGNTIFDIARNMISLTGKKLLWSHAKVIILSEEVAREGLIKVIDWYSRDTETRADVFLFVSSEKNAHEVLNLNSETKTIISYELAQMMNDETFTSTAPVVQIWDFIDKLESSGDNAIAPLIYMYEKNGQKNEHVNGTAVFVRDRMVGKLNGDETKYALFAKNKIKGGVLEVENAKGTPTYSLEILSSRTKVKPKWVDGRLEMQIHTVTHTGLDEAMSAEGFAGEETIQAIAERAGESLQQNILSVIRKMQREYHADIFGFGEIVHEEMPRTWRKLKDKWPEEFTGLDVKVRSEIIIQSTAKSSRTIKLGD</sequence>
<feature type="domain" description="Spore germination GerAC-like C-terminal" evidence="9">
    <location>
        <begin position="209"/>
        <end position="373"/>
    </location>
</feature>
<evidence type="ECO:0000256" key="8">
    <source>
        <dbReference type="SAM" id="SignalP"/>
    </source>
</evidence>
<evidence type="ECO:0000313" key="11">
    <source>
        <dbReference type="EMBL" id="CAH1214379.1"/>
    </source>
</evidence>
<dbReference type="NCBIfam" id="TIGR02887">
    <property type="entry name" value="spore_ger_x_C"/>
    <property type="match status" value="1"/>
</dbReference>
<gene>
    <name evidence="11" type="primary">gerBC_9</name>
    <name evidence="11" type="ORF">PAECIP111892_04016</name>
</gene>
<dbReference type="Pfam" id="PF05504">
    <property type="entry name" value="Spore_GerAC"/>
    <property type="match status" value="1"/>
</dbReference>
<proteinExistence type="inferred from homology"/>
<accession>A0ABM9CJ56</accession>
<dbReference type="InterPro" id="IPR008844">
    <property type="entry name" value="Spore_GerAC-like"/>
</dbReference>
<name>A0ABM9CJ56_9BACL</name>
<dbReference type="EMBL" id="CAKMMG010000006">
    <property type="protein sequence ID" value="CAH1214379.1"/>
    <property type="molecule type" value="Genomic_DNA"/>
</dbReference>
<comment type="similarity">
    <text evidence="2">Belongs to the GerABKC lipoprotein family.</text>
</comment>
<comment type="caution">
    <text evidence="11">The sequence shown here is derived from an EMBL/GenBank/DDBJ whole genome shotgun (WGS) entry which is preliminary data.</text>
</comment>
<feature type="chain" id="PRO_5047435542" evidence="8">
    <location>
        <begin position="27"/>
        <end position="384"/>
    </location>
</feature>
<dbReference type="InterPro" id="IPR057336">
    <property type="entry name" value="GerAC_N"/>
</dbReference>
<organism evidence="11 12">
    <name type="scientific">Paenibacillus auburnensis</name>
    <dbReference type="NCBI Taxonomy" id="2905649"/>
    <lineage>
        <taxon>Bacteria</taxon>
        <taxon>Bacillati</taxon>
        <taxon>Bacillota</taxon>
        <taxon>Bacilli</taxon>
        <taxon>Bacillales</taxon>
        <taxon>Paenibacillaceae</taxon>
        <taxon>Paenibacillus</taxon>
    </lineage>
</organism>
<keyword evidence="3" id="KW-0309">Germination</keyword>
<evidence type="ECO:0000256" key="1">
    <source>
        <dbReference type="ARBA" id="ARBA00004635"/>
    </source>
</evidence>
<protein>
    <submittedName>
        <fullName evidence="11">Spore germination protein B3</fullName>
    </submittedName>
</protein>
<evidence type="ECO:0000256" key="4">
    <source>
        <dbReference type="ARBA" id="ARBA00022729"/>
    </source>
</evidence>
<reference evidence="11" key="1">
    <citation type="submission" date="2022-01" db="EMBL/GenBank/DDBJ databases">
        <authorList>
            <person name="Criscuolo A."/>
        </authorList>
    </citation>
    <scope>NUCLEOTIDE SEQUENCE</scope>
    <source>
        <strain evidence="11">CIP111892</strain>
    </source>
</reference>
<evidence type="ECO:0000256" key="3">
    <source>
        <dbReference type="ARBA" id="ARBA00022544"/>
    </source>
</evidence>
<keyword evidence="7" id="KW-0449">Lipoprotein</keyword>
<dbReference type="Pfam" id="PF25198">
    <property type="entry name" value="Spore_GerAC_N"/>
    <property type="match status" value="1"/>
</dbReference>
<keyword evidence="12" id="KW-1185">Reference proteome</keyword>
<dbReference type="PANTHER" id="PTHR35789">
    <property type="entry name" value="SPORE GERMINATION PROTEIN B3"/>
    <property type="match status" value="1"/>
</dbReference>
<evidence type="ECO:0000259" key="9">
    <source>
        <dbReference type="Pfam" id="PF05504"/>
    </source>
</evidence>
<keyword evidence="5" id="KW-0472">Membrane</keyword>
<feature type="domain" description="Spore germination protein N-terminal" evidence="10">
    <location>
        <begin position="26"/>
        <end position="195"/>
    </location>
</feature>
<dbReference type="InterPro" id="IPR038501">
    <property type="entry name" value="Spore_GerAC_C_sf"/>
</dbReference>
<dbReference type="Gene3D" id="3.30.300.210">
    <property type="entry name" value="Nutrient germinant receptor protein C, domain 3"/>
    <property type="match status" value="1"/>
</dbReference>
<dbReference type="Proteomes" id="UP000838324">
    <property type="component" value="Unassembled WGS sequence"/>
</dbReference>
<evidence type="ECO:0000313" key="12">
    <source>
        <dbReference type="Proteomes" id="UP000838324"/>
    </source>
</evidence>
<dbReference type="PROSITE" id="PS51257">
    <property type="entry name" value="PROKAR_LIPOPROTEIN"/>
    <property type="match status" value="1"/>
</dbReference>
<evidence type="ECO:0000256" key="5">
    <source>
        <dbReference type="ARBA" id="ARBA00023136"/>
    </source>
</evidence>
<feature type="signal peptide" evidence="8">
    <location>
        <begin position="1"/>
        <end position="26"/>
    </location>
</feature>
<keyword evidence="6" id="KW-0564">Palmitate</keyword>